<gene>
    <name evidence="1" type="ORF">DSO57_1017532</name>
</gene>
<name>A0ACC2U2K7_9FUNG</name>
<keyword evidence="2" id="KW-1185">Reference proteome</keyword>
<proteinExistence type="predicted"/>
<comment type="caution">
    <text evidence="1">The sequence shown here is derived from an EMBL/GenBank/DDBJ whole genome shotgun (WGS) entry which is preliminary data.</text>
</comment>
<organism evidence="1 2">
    <name type="scientific">Entomophthora muscae</name>
    <dbReference type="NCBI Taxonomy" id="34485"/>
    <lineage>
        <taxon>Eukaryota</taxon>
        <taxon>Fungi</taxon>
        <taxon>Fungi incertae sedis</taxon>
        <taxon>Zoopagomycota</taxon>
        <taxon>Entomophthoromycotina</taxon>
        <taxon>Entomophthoromycetes</taxon>
        <taxon>Entomophthorales</taxon>
        <taxon>Entomophthoraceae</taxon>
        <taxon>Entomophthora</taxon>
    </lineage>
</organism>
<reference evidence="1" key="1">
    <citation type="submission" date="2022-04" db="EMBL/GenBank/DDBJ databases">
        <title>Genome of the entomopathogenic fungus Entomophthora muscae.</title>
        <authorList>
            <person name="Elya C."/>
            <person name="Lovett B.R."/>
            <person name="Lee E."/>
            <person name="Macias A.M."/>
            <person name="Hajek A.E."/>
            <person name="De Bivort B.L."/>
            <person name="Kasson M.T."/>
            <person name="De Fine Licht H.H."/>
            <person name="Stajich J.E."/>
        </authorList>
    </citation>
    <scope>NUCLEOTIDE SEQUENCE</scope>
    <source>
        <strain evidence="1">Berkeley</strain>
    </source>
</reference>
<evidence type="ECO:0000313" key="2">
    <source>
        <dbReference type="Proteomes" id="UP001165960"/>
    </source>
</evidence>
<accession>A0ACC2U2K7</accession>
<dbReference type="EMBL" id="QTSX02001494">
    <property type="protein sequence ID" value="KAJ9081169.1"/>
    <property type="molecule type" value="Genomic_DNA"/>
</dbReference>
<dbReference type="Proteomes" id="UP001165960">
    <property type="component" value="Unassembled WGS sequence"/>
</dbReference>
<evidence type="ECO:0000313" key="1">
    <source>
        <dbReference type="EMBL" id="KAJ9081169.1"/>
    </source>
</evidence>
<protein>
    <submittedName>
        <fullName evidence="1">Uncharacterized protein</fullName>
    </submittedName>
</protein>
<sequence length="344" mass="38509">MPVSPSPLNSFPPLTSKDVPITTEVTALSEARDDSALNNASDAPSRFQDSSLPVVDPLLARPSTSFHTRTVPEGLQLSIQTDISLLYSELNVISPQVLTPSPSRASRTLFQILWREEIQSKPSWTPPPSIGLLRPLWHLSCIKQSIKVGGFIGTKRLFIQPAIWRQQGLKLPGLDVKIQTLAYLQDYLCRLKEHWVEDVLGLTQGLEDLDALTLNTHQALASKFSFVPPLKRSQNSATTALFSFASKISKSVERLQSNYSKDKVEGISAYLDLLVKFIDACGFIENWYIRFASKAITDTAYTPLLARIQRFLEFLNSVILTFVLNDLNTCLVKHLKRTRELANE</sequence>